<dbReference type="Proteomes" id="UP000654918">
    <property type="component" value="Unassembled WGS sequence"/>
</dbReference>
<dbReference type="AlphaFoldDB" id="A0A8H6JMS3"/>
<accession>A0A8H6JMS3</accession>
<name>A0A8H6JMS3_9PEZI</name>
<keyword evidence="3" id="KW-1185">Reference proteome</keyword>
<keyword evidence="1" id="KW-0472">Membrane</keyword>
<evidence type="ECO:0000256" key="1">
    <source>
        <dbReference type="SAM" id="Phobius"/>
    </source>
</evidence>
<evidence type="ECO:0000313" key="2">
    <source>
        <dbReference type="EMBL" id="KAF6815471.1"/>
    </source>
</evidence>
<evidence type="ECO:0000313" key="3">
    <source>
        <dbReference type="Proteomes" id="UP000654918"/>
    </source>
</evidence>
<keyword evidence="1" id="KW-1133">Transmembrane helix</keyword>
<reference evidence="2" key="1">
    <citation type="journal article" date="2020" name="Phytopathology">
        <title>Genome Sequence Resources of Colletotrichum truncatum, C. plurivorum, C. musicola, and C. sojae: Four Species Pathogenic to Soybean (Glycine max).</title>
        <authorList>
            <person name="Rogerio F."/>
            <person name="Boufleur T.R."/>
            <person name="Ciampi-Guillardi M."/>
            <person name="Sukno S.A."/>
            <person name="Thon M.R."/>
            <person name="Massola Junior N.S."/>
            <person name="Baroncelli R."/>
        </authorList>
    </citation>
    <scope>NUCLEOTIDE SEQUENCE</scope>
    <source>
        <strain evidence="2">LFN00145</strain>
    </source>
</reference>
<feature type="transmembrane region" description="Helical" evidence="1">
    <location>
        <begin position="12"/>
        <end position="38"/>
    </location>
</feature>
<protein>
    <submittedName>
        <fullName evidence="2">Uncharacterized protein</fullName>
    </submittedName>
</protein>
<dbReference type="EMBL" id="WIGO01000356">
    <property type="protein sequence ID" value="KAF6815471.1"/>
    <property type="molecule type" value="Genomic_DNA"/>
</dbReference>
<keyword evidence="1" id="KW-0812">Transmembrane</keyword>
<comment type="caution">
    <text evidence="2">The sequence shown here is derived from an EMBL/GenBank/DDBJ whole genome shotgun (WGS) entry which is preliminary data.</text>
</comment>
<proteinExistence type="predicted"/>
<gene>
    <name evidence="2" type="ORF">CPLU01_14120</name>
</gene>
<organism evidence="2 3">
    <name type="scientific">Colletotrichum plurivorum</name>
    <dbReference type="NCBI Taxonomy" id="2175906"/>
    <lineage>
        <taxon>Eukaryota</taxon>
        <taxon>Fungi</taxon>
        <taxon>Dikarya</taxon>
        <taxon>Ascomycota</taxon>
        <taxon>Pezizomycotina</taxon>
        <taxon>Sordariomycetes</taxon>
        <taxon>Hypocreomycetidae</taxon>
        <taxon>Glomerellales</taxon>
        <taxon>Glomerellaceae</taxon>
        <taxon>Colletotrichum</taxon>
        <taxon>Colletotrichum orchidearum species complex</taxon>
    </lineage>
</organism>
<sequence length="96" mass="10850">MRPERLEPNPDIGGIGVLIGFMGTAWIVILFVVVHFVLVVDPGQNPFEDDSRATCSKPEWEPNYADEAAVEGFSWLRRRLPLRNTETVESHSRKVS</sequence>